<name>A0A916R832_9HYPH</name>
<reference evidence="2 3" key="1">
    <citation type="journal article" date="2014" name="Int. J. Syst. Evol. Microbiol.">
        <title>Complete genome sequence of Corynebacterium casei LMG S-19264T (=DSM 44701T), isolated from a smear-ripened cheese.</title>
        <authorList>
            <consortium name="US DOE Joint Genome Institute (JGI-PGF)"/>
            <person name="Walter F."/>
            <person name="Albersmeier A."/>
            <person name="Kalinowski J."/>
            <person name="Ruckert C."/>
        </authorList>
    </citation>
    <scope>NUCLEOTIDE SEQUENCE [LARGE SCALE GENOMIC DNA]</scope>
    <source>
        <strain evidence="2 3">CGMCC 1.15896</strain>
    </source>
</reference>
<feature type="chain" id="PRO_5037019751" evidence="1">
    <location>
        <begin position="28"/>
        <end position="172"/>
    </location>
</feature>
<keyword evidence="1" id="KW-0732">Signal</keyword>
<accession>A0A916R832</accession>
<proteinExistence type="predicted"/>
<dbReference type="EMBL" id="BMKB01000001">
    <property type="protein sequence ID" value="GGA37064.1"/>
    <property type="molecule type" value="Genomic_DNA"/>
</dbReference>
<dbReference type="Proteomes" id="UP000596977">
    <property type="component" value="Unassembled WGS sequence"/>
</dbReference>
<dbReference type="AlphaFoldDB" id="A0A916R832"/>
<dbReference type="RefSeq" id="WP_127073034.1">
    <property type="nucleotide sequence ID" value="NZ_RZMW01000039.1"/>
</dbReference>
<dbReference type="OrthoDB" id="9806572at2"/>
<organism evidence="2 3">
    <name type="scientific">Pelagibacterium lentulum</name>
    <dbReference type="NCBI Taxonomy" id="2029865"/>
    <lineage>
        <taxon>Bacteria</taxon>
        <taxon>Pseudomonadati</taxon>
        <taxon>Pseudomonadota</taxon>
        <taxon>Alphaproteobacteria</taxon>
        <taxon>Hyphomicrobiales</taxon>
        <taxon>Devosiaceae</taxon>
        <taxon>Pelagibacterium</taxon>
    </lineage>
</organism>
<evidence type="ECO:0000313" key="3">
    <source>
        <dbReference type="Proteomes" id="UP000596977"/>
    </source>
</evidence>
<dbReference type="Pfam" id="PF06776">
    <property type="entry name" value="IalB"/>
    <property type="match status" value="1"/>
</dbReference>
<keyword evidence="3" id="KW-1185">Reference proteome</keyword>
<evidence type="ECO:0000313" key="2">
    <source>
        <dbReference type="EMBL" id="GGA37064.1"/>
    </source>
</evidence>
<comment type="caution">
    <text evidence="2">The sequence shown here is derived from an EMBL/GenBank/DDBJ whole genome shotgun (WGS) entry which is preliminary data.</text>
</comment>
<dbReference type="InterPro" id="IPR010642">
    <property type="entry name" value="Invasion_prot_B"/>
</dbReference>
<dbReference type="Gene3D" id="2.60.40.1880">
    <property type="entry name" value="Invasion associated locus B (IalB) protein"/>
    <property type="match status" value="1"/>
</dbReference>
<feature type="signal peptide" evidence="1">
    <location>
        <begin position="1"/>
        <end position="27"/>
    </location>
</feature>
<dbReference type="InterPro" id="IPR038696">
    <property type="entry name" value="IalB_sf"/>
</dbReference>
<gene>
    <name evidence="2" type="ORF">GCM10011499_03010</name>
</gene>
<protein>
    <submittedName>
        <fullName evidence="2">Uncharacterized protein</fullName>
    </submittedName>
</protein>
<sequence>MCHSMIRALLIPGLVLSAALTPLSAYGQSVRVLGDHNAWSSYTTTESAGKICFAMSQPTTTDPEPDGYGDAHFYITHRVNDGTRSELNLVAGYEFAPESTANMSIGGQSFALYTQGDSAWLADTSQTAAANQAIRAGSTMVIEGTTTRGIKVRQTFSLMGATAASRAIDAEC</sequence>
<evidence type="ECO:0000256" key="1">
    <source>
        <dbReference type="SAM" id="SignalP"/>
    </source>
</evidence>